<dbReference type="Pfam" id="PF01063">
    <property type="entry name" value="Aminotran_4"/>
    <property type="match status" value="1"/>
</dbReference>
<evidence type="ECO:0000313" key="13">
    <source>
        <dbReference type="Proteomes" id="UP000264589"/>
    </source>
</evidence>
<dbReference type="Proteomes" id="UP000264589">
    <property type="component" value="Unassembled WGS sequence"/>
</dbReference>
<comment type="catalytic activity">
    <reaction evidence="10">
        <text>L-isoleucine + 2-oxoglutarate = (S)-3-methyl-2-oxopentanoate + L-glutamate</text>
        <dbReference type="Rhea" id="RHEA:24801"/>
        <dbReference type="ChEBI" id="CHEBI:16810"/>
        <dbReference type="ChEBI" id="CHEBI:29985"/>
        <dbReference type="ChEBI" id="CHEBI:35146"/>
        <dbReference type="ChEBI" id="CHEBI:58045"/>
        <dbReference type="EC" id="2.6.1.42"/>
    </reaction>
</comment>
<comment type="pathway">
    <text evidence="3">Amino-acid biosynthesis; L-valine biosynthesis; L-valine from pyruvate: step 4/4.</text>
</comment>
<evidence type="ECO:0000256" key="8">
    <source>
        <dbReference type="ARBA" id="ARBA00023304"/>
    </source>
</evidence>
<comment type="pathway">
    <text evidence="2">Amino-acid biosynthesis; L-isoleucine biosynthesis; L-isoleucine from 2-oxobutanoate: step 4/4.</text>
</comment>
<sequence length="283" mass="30860">MIWCDGELLPDEAPLVRAQDRGLLLGDGLFETLKVSKGRALFLTKHLARLQVSGQSLGFQINRHMLRNGVHELLEAEGAKDGSMRITVTRGPAPRGLSPVPVSEQTPVVFIAFFAGAAPAALPDVPDRLIAAPFVRSSGAVSSRYKTLSYTDNLAAMAFAKDEQAADVLFFNERGEVTSTTMANIFVRTGIGYMTPPLSAGILPGITRDVLLEEAAEAGITMEVRPLKPEDLRDRLLFRTNSLLGVRPAWFDDRTSSLRPAIDEDDGLLASLYRLAERREEGI</sequence>
<organism evidence="12 13">
    <name type="scientific">Parvularcula marina</name>
    <dbReference type="NCBI Taxonomy" id="2292771"/>
    <lineage>
        <taxon>Bacteria</taxon>
        <taxon>Pseudomonadati</taxon>
        <taxon>Pseudomonadota</taxon>
        <taxon>Alphaproteobacteria</taxon>
        <taxon>Parvularculales</taxon>
        <taxon>Parvularculaceae</taxon>
        <taxon>Parvularcula</taxon>
    </lineage>
</organism>
<evidence type="ECO:0000256" key="3">
    <source>
        <dbReference type="ARBA" id="ARBA00004931"/>
    </source>
</evidence>
<dbReference type="GO" id="GO:0009082">
    <property type="term" value="P:branched-chain amino acid biosynthetic process"/>
    <property type="evidence" value="ECO:0007669"/>
    <property type="project" value="UniProtKB-KW"/>
</dbReference>
<dbReference type="InterPro" id="IPR050571">
    <property type="entry name" value="Class-IV_PLP-Dep_Aminotrnsfr"/>
</dbReference>
<dbReference type="EMBL" id="QUQO01000001">
    <property type="protein sequence ID" value="RFB05772.1"/>
    <property type="molecule type" value="Genomic_DNA"/>
</dbReference>
<name>A0A371RJZ5_9PROT</name>
<keyword evidence="8" id="KW-0028">Amino-acid biosynthesis</keyword>
<comment type="function">
    <text evidence="1">Acts on leucine, isoleucine and valine.</text>
</comment>
<comment type="pathway">
    <text evidence="4">Amino-acid biosynthesis; L-leucine biosynthesis; L-leucine from 3-methyl-2-oxobutanoate: step 4/4.</text>
</comment>
<evidence type="ECO:0000256" key="4">
    <source>
        <dbReference type="ARBA" id="ARBA00005072"/>
    </source>
</evidence>
<comment type="catalytic activity">
    <reaction evidence="9">
        <text>L-valine + 2-oxoglutarate = 3-methyl-2-oxobutanoate + L-glutamate</text>
        <dbReference type="Rhea" id="RHEA:24813"/>
        <dbReference type="ChEBI" id="CHEBI:11851"/>
        <dbReference type="ChEBI" id="CHEBI:16810"/>
        <dbReference type="ChEBI" id="CHEBI:29985"/>
        <dbReference type="ChEBI" id="CHEBI:57762"/>
        <dbReference type="EC" id="2.6.1.42"/>
    </reaction>
</comment>
<evidence type="ECO:0000256" key="1">
    <source>
        <dbReference type="ARBA" id="ARBA00003109"/>
    </source>
</evidence>
<dbReference type="Gene3D" id="3.20.10.10">
    <property type="entry name" value="D-amino Acid Aminotransferase, subunit A, domain 2"/>
    <property type="match status" value="1"/>
</dbReference>
<evidence type="ECO:0000256" key="9">
    <source>
        <dbReference type="ARBA" id="ARBA00048212"/>
    </source>
</evidence>
<keyword evidence="13" id="KW-1185">Reference proteome</keyword>
<evidence type="ECO:0000256" key="11">
    <source>
        <dbReference type="ARBA" id="ARBA00049229"/>
    </source>
</evidence>
<dbReference type="AlphaFoldDB" id="A0A371RJZ5"/>
<dbReference type="InterPro" id="IPR043131">
    <property type="entry name" value="BCAT-like_N"/>
</dbReference>
<proteinExistence type="inferred from homology"/>
<accession>A0A371RJZ5</accession>
<reference evidence="12 13" key="1">
    <citation type="submission" date="2018-08" db="EMBL/GenBank/DDBJ databases">
        <title>Parvularcula sp. SM1705, isolated from surface water of the South Sea China.</title>
        <authorList>
            <person name="Sun L."/>
        </authorList>
    </citation>
    <scope>NUCLEOTIDE SEQUENCE [LARGE SCALE GENOMIC DNA]</scope>
    <source>
        <strain evidence="12 13">SM1705</strain>
    </source>
</reference>
<dbReference type="InParanoid" id="A0A371RJZ5"/>
<keyword evidence="8" id="KW-0100">Branched-chain amino acid biosynthesis</keyword>
<evidence type="ECO:0000256" key="2">
    <source>
        <dbReference type="ARBA" id="ARBA00004824"/>
    </source>
</evidence>
<evidence type="ECO:0000256" key="7">
    <source>
        <dbReference type="ARBA" id="ARBA00014472"/>
    </source>
</evidence>
<dbReference type="SUPFAM" id="SSF56752">
    <property type="entry name" value="D-aminoacid aminotransferase-like PLP-dependent enzymes"/>
    <property type="match status" value="1"/>
</dbReference>
<evidence type="ECO:0000256" key="6">
    <source>
        <dbReference type="ARBA" id="ARBA00013053"/>
    </source>
</evidence>
<comment type="similarity">
    <text evidence="5">Belongs to the class-IV pyridoxal-phosphate-dependent aminotransferase family.</text>
</comment>
<comment type="caution">
    <text evidence="12">The sequence shown here is derived from an EMBL/GenBank/DDBJ whole genome shotgun (WGS) entry which is preliminary data.</text>
</comment>
<dbReference type="InterPro" id="IPR043132">
    <property type="entry name" value="BCAT-like_C"/>
</dbReference>
<dbReference type="PANTHER" id="PTHR42743:SF11">
    <property type="entry name" value="AMINODEOXYCHORISMATE LYASE"/>
    <property type="match status" value="1"/>
</dbReference>
<dbReference type="InterPro" id="IPR001544">
    <property type="entry name" value="Aminotrans_IV"/>
</dbReference>
<dbReference type="Gene3D" id="3.30.470.10">
    <property type="match status" value="1"/>
</dbReference>
<dbReference type="EC" id="2.6.1.42" evidence="6"/>
<protein>
    <recommendedName>
        <fullName evidence="7">Probable branched-chain-amino-acid aminotransferase</fullName>
        <ecNumber evidence="6">2.6.1.42</ecNumber>
    </recommendedName>
</protein>
<evidence type="ECO:0000256" key="5">
    <source>
        <dbReference type="ARBA" id="ARBA00009320"/>
    </source>
</evidence>
<dbReference type="RefSeq" id="WP_116392405.1">
    <property type="nucleotide sequence ID" value="NZ_QUQO01000001.1"/>
</dbReference>
<dbReference type="InterPro" id="IPR036038">
    <property type="entry name" value="Aminotransferase-like"/>
</dbReference>
<dbReference type="OrthoDB" id="9805628at2"/>
<dbReference type="GO" id="GO:0004084">
    <property type="term" value="F:branched-chain-amino-acid transaminase activity"/>
    <property type="evidence" value="ECO:0007669"/>
    <property type="project" value="UniProtKB-EC"/>
</dbReference>
<evidence type="ECO:0000313" key="12">
    <source>
        <dbReference type="EMBL" id="RFB05772.1"/>
    </source>
</evidence>
<gene>
    <name evidence="12" type="ORF">DX908_11135</name>
</gene>
<evidence type="ECO:0000256" key="10">
    <source>
        <dbReference type="ARBA" id="ARBA00048798"/>
    </source>
</evidence>
<dbReference type="PANTHER" id="PTHR42743">
    <property type="entry name" value="AMINO-ACID AMINOTRANSFERASE"/>
    <property type="match status" value="1"/>
</dbReference>
<comment type="catalytic activity">
    <reaction evidence="11">
        <text>L-leucine + 2-oxoglutarate = 4-methyl-2-oxopentanoate + L-glutamate</text>
        <dbReference type="Rhea" id="RHEA:18321"/>
        <dbReference type="ChEBI" id="CHEBI:16810"/>
        <dbReference type="ChEBI" id="CHEBI:17865"/>
        <dbReference type="ChEBI" id="CHEBI:29985"/>
        <dbReference type="ChEBI" id="CHEBI:57427"/>
        <dbReference type="EC" id="2.6.1.42"/>
    </reaction>
</comment>